<dbReference type="GeneID" id="8106113"/>
<dbReference type="VEuPathDB" id="FungiDB:TSTA_085070"/>
<evidence type="ECO:0000256" key="2">
    <source>
        <dbReference type="ARBA" id="ARBA00022630"/>
    </source>
</evidence>
<name>B8M0H9_TALSN</name>
<dbReference type="SUPFAM" id="SSF50475">
    <property type="entry name" value="FMN-binding split barrel"/>
    <property type="match status" value="1"/>
</dbReference>
<dbReference type="Gene3D" id="2.30.110.10">
    <property type="entry name" value="Electron Transport, Fmn-binding Protein, Chain A"/>
    <property type="match status" value="1"/>
</dbReference>
<feature type="compositionally biased region" description="Polar residues" evidence="5">
    <location>
        <begin position="67"/>
        <end position="78"/>
    </location>
</feature>
<proteinExistence type="inferred from homology"/>
<dbReference type="AlphaFoldDB" id="B8M0H9"/>
<feature type="domain" description="Flavin reductase like" evidence="6">
    <location>
        <begin position="87"/>
        <end position="253"/>
    </location>
</feature>
<reference evidence="8" key="1">
    <citation type="journal article" date="2015" name="Genome Announc.">
        <title>Genome sequence of the AIDS-associated pathogen Penicillium marneffei (ATCC18224) and its near taxonomic relative Talaromyces stipitatus (ATCC10500).</title>
        <authorList>
            <person name="Nierman W.C."/>
            <person name="Fedorova-Abrams N.D."/>
            <person name="Andrianopoulos A."/>
        </authorList>
    </citation>
    <scope>NUCLEOTIDE SEQUENCE [LARGE SCALE GENOMIC DNA]</scope>
    <source>
        <strain evidence="8">ATCC 10500 / CBS 375.48 / QM 6759 / NRRL 1006</strain>
    </source>
</reference>
<dbReference type="OrthoDB" id="10250990at2759"/>
<dbReference type="PhylomeDB" id="B8M0H9"/>
<evidence type="ECO:0000256" key="1">
    <source>
        <dbReference type="ARBA" id="ARBA00001917"/>
    </source>
</evidence>
<dbReference type="STRING" id="441959.B8M0H9"/>
<dbReference type="Pfam" id="PF01613">
    <property type="entry name" value="Flavin_Reduct"/>
    <property type="match status" value="1"/>
</dbReference>
<dbReference type="InterPro" id="IPR012349">
    <property type="entry name" value="Split_barrel_FMN-bd"/>
</dbReference>
<dbReference type="EMBL" id="EQ962653">
    <property type="protein sequence ID" value="EED21276.1"/>
    <property type="molecule type" value="Genomic_DNA"/>
</dbReference>
<dbReference type="PANTHER" id="PTHR33798:SF5">
    <property type="entry name" value="FLAVIN REDUCTASE LIKE DOMAIN-CONTAINING PROTEIN"/>
    <property type="match status" value="1"/>
</dbReference>
<evidence type="ECO:0000256" key="4">
    <source>
        <dbReference type="ARBA" id="ARBA00038054"/>
    </source>
</evidence>
<dbReference type="RefSeq" id="XP_002478239.1">
    <property type="nucleotide sequence ID" value="XM_002478194.1"/>
</dbReference>
<keyword evidence="2" id="KW-0285">Flavoprotein</keyword>
<evidence type="ECO:0000259" key="6">
    <source>
        <dbReference type="SMART" id="SM00903"/>
    </source>
</evidence>
<feature type="region of interest" description="Disordered" evidence="5">
    <location>
        <begin position="53"/>
        <end position="78"/>
    </location>
</feature>
<evidence type="ECO:0000313" key="8">
    <source>
        <dbReference type="Proteomes" id="UP000001745"/>
    </source>
</evidence>
<evidence type="ECO:0000256" key="3">
    <source>
        <dbReference type="ARBA" id="ARBA00022643"/>
    </source>
</evidence>
<keyword evidence="3" id="KW-0288">FMN</keyword>
<dbReference type="SMART" id="SM00903">
    <property type="entry name" value="Flavin_Reduct"/>
    <property type="match status" value="1"/>
</dbReference>
<protein>
    <recommendedName>
        <fullName evidence="6">Flavin reductase like domain-containing protein</fullName>
    </recommendedName>
</protein>
<gene>
    <name evidence="7" type="ORF">TSTA_085070</name>
</gene>
<keyword evidence="8" id="KW-1185">Reference proteome</keyword>
<evidence type="ECO:0000313" key="7">
    <source>
        <dbReference type="EMBL" id="EED21276.1"/>
    </source>
</evidence>
<dbReference type="PANTHER" id="PTHR33798">
    <property type="entry name" value="FLAVOPROTEIN OXYGENASE"/>
    <property type="match status" value="1"/>
</dbReference>
<dbReference type="Proteomes" id="UP000001745">
    <property type="component" value="Unassembled WGS sequence"/>
</dbReference>
<dbReference type="OMA" id="GNLIICE"/>
<dbReference type="HOGENOM" id="CLU_059021_3_0_1"/>
<accession>B8M0H9</accession>
<dbReference type="GO" id="GO:0010181">
    <property type="term" value="F:FMN binding"/>
    <property type="evidence" value="ECO:0007669"/>
    <property type="project" value="InterPro"/>
</dbReference>
<dbReference type="InParanoid" id="B8M0H9"/>
<dbReference type="InterPro" id="IPR002563">
    <property type="entry name" value="Flavin_Rdtase-like_dom"/>
</dbReference>
<comment type="similarity">
    <text evidence="4">Belongs to the flavoredoxin family.</text>
</comment>
<organism evidence="7 8">
    <name type="scientific">Talaromyces stipitatus (strain ATCC 10500 / CBS 375.48 / QM 6759 / NRRL 1006)</name>
    <name type="common">Penicillium stipitatum</name>
    <dbReference type="NCBI Taxonomy" id="441959"/>
    <lineage>
        <taxon>Eukaryota</taxon>
        <taxon>Fungi</taxon>
        <taxon>Dikarya</taxon>
        <taxon>Ascomycota</taxon>
        <taxon>Pezizomycotina</taxon>
        <taxon>Eurotiomycetes</taxon>
        <taxon>Eurotiomycetidae</taxon>
        <taxon>Eurotiales</taxon>
        <taxon>Trichocomaceae</taxon>
        <taxon>Talaromyces</taxon>
        <taxon>Talaromyces sect. Talaromyces</taxon>
    </lineage>
</organism>
<sequence>MALALRINLFSKGAVNFVLHTSTTPTGNSTRPPFDPSNPIKIIQPPTPTWTLGDGATQNNNERKNHISINPHSPTRPPSKNYQFLISSIIPRPIALISTKSNDMLNLAPFSYFQVINHDPPMFVVSFTPTNPDKGGKKEKDTLRNLKETGECVINLVSEDILQAANATSINSQYGESEFEISGLTPLFGLETVCVPRVKEAIVSIEGRLLETKEIKSRANPDRNGVTTLAIIEGTRFWVREDAIDSEEQSVVDVNVLRPVSRLGGNTYGRVTEVVEIKRPVDRS</sequence>
<dbReference type="eggNOG" id="ENOG502QT1K">
    <property type="taxonomic scope" value="Eukaryota"/>
</dbReference>
<comment type="cofactor">
    <cofactor evidence="1">
        <name>FMN</name>
        <dbReference type="ChEBI" id="CHEBI:58210"/>
    </cofactor>
</comment>
<evidence type="ECO:0000256" key="5">
    <source>
        <dbReference type="SAM" id="MobiDB-lite"/>
    </source>
</evidence>